<reference evidence="9" key="1">
    <citation type="journal article" date="2014" name="Int. J. Syst. Evol. Microbiol.">
        <title>Complete genome sequence of Corynebacterium casei LMG S-19264T (=DSM 44701T), isolated from a smear-ripened cheese.</title>
        <authorList>
            <consortium name="US DOE Joint Genome Institute (JGI-PGF)"/>
            <person name="Walter F."/>
            <person name="Albersmeier A."/>
            <person name="Kalinowski J."/>
            <person name="Ruckert C."/>
        </authorList>
    </citation>
    <scope>NUCLEOTIDE SEQUENCE</scope>
    <source>
        <strain evidence="9">CGMCC 1.15425</strain>
    </source>
</reference>
<evidence type="ECO:0000256" key="3">
    <source>
        <dbReference type="ARBA" id="ARBA00012865"/>
    </source>
</evidence>
<reference evidence="9" key="2">
    <citation type="submission" date="2020-09" db="EMBL/GenBank/DDBJ databases">
        <authorList>
            <person name="Sun Q."/>
            <person name="Zhou Y."/>
        </authorList>
    </citation>
    <scope>NUCLEOTIDE SEQUENCE</scope>
    <source>
        <strain evidence="9">CGMCC 1.15425</strain>
    </source>
</reference>
<evidence type="ECO:0000313" key="9">
    <source>
        <dbReference type="EMBL" id="GGG53272.1"/>
    </source>
</evidence>
<keyword evidence="4 6" id="KW-0378">Hydrolase</keyword>
<evidence type="ECO:0000256" key="1">
    <source>
        <dbReference type="ARBA" id="ARBA00001526"/>
    </source>
</evidence>
<dbReference type="Pfam" id="PF00144">
    <property type="entry name" value="Beta-lactamase"/>
    <property type="match status" value="1"/>
</dbReference>
<feature type="signal peptide" evidence="7">
    <location>
        <begin position="1"/>
        <end position="43"/>
    </location>
</feature>
<dbReference type="PROSITE" id="PS00336">
    <property type="entry name" value="BETA_LACTAMASE_C"/>
    <property type="match status" value="1"/>
</dbReference>
<dbReference type="Proteomes" id="UP000627715">
    <property type="component" value="Unassembled WGS sequence"/>
</dbReference>
<protein>
    <recommendedName>
        <fullName evidence="3 6">Beta-lactamase</fullName>
        <ecNumber evidence="3 6">3.5.2.6</ecNumber>
    </recommendedName>
</protein>
<keyword evidence="10" id="KW-1185">Reference proteome</keyword>
<dbReference type="EMBL" id="BMIY01000003">
    <property type="protein sequence ID" value="GGG53272.1"/>
    <property type="molecule type" value="Genomic_DNA"/>
</dbReference>
<dbReference type="AlphaFoldDB" id="A0A917GP97"/>
<dbReference type="Gene3D" id="3.40.710.10">
    <property type="entry name" value="DD-peptidase/beta-lactamase superfamily"/>
    <property type="match status" value="1"/>
</dbReference>
<keyword evidence="5 6" id="KW-0046">Antibiotic resistance</keyword>
<evidence type="ECO:0000256" key="7">
    <source>
        <dbReference type="SAM" id="SignalP"/>
    </source>
</evidence>
<feature type="domain" description="Beta-lactamase-related" evidence="8">
    <location>
        <begin position="58"/>
        <end position="373"/>
    </location>
</feature>
<feature type="chain" id="PRO_5037757630" description="Beta-lactamase" evidence="7">
    <location>
        <begin position="44"/>
        <end position="393"/>
    </location>
</feature>
<dbReference type="GO" id="GO:0008800">
    <property type="term" value="F:beta-lactamase activity"/>
    <property type="evidence" value="ECO:0007669"/>
    <property type="project" value="UniProtKB-UniRule"/>
</dbReference>
<dbReference type="GO" id="GO:0030288">
    <property type="term" value="C:outer membrane-bounded periplasmic space"/>
    <property type="evidence" value="ECO:0007669"/>
    <property type="project" value="InterPro"/>
</dbReference>
<dbReference type="InterPro" id="IPR050491">
    <property type="entry name" value="AmpC-like"/>
</dbReference>
<keyword evidence="7" id="KW-0732">Signal</keyword>
<dbReference type="EC" id="3.5.2.6" evidence="3 6"/>
<evidence type="ECO:0000256" key="4">
    <source>
        <dbReference type="ARBA" id="ARBA00022801"/>
    </source>
</evidence>
<dbReference type="InterPro" id="IPR001586">
    <property type="entry name" value="Beta-lactam_class-C_AS"/>
</dbReference>
<dbReference type="InterPro" id="IPR012338">
    <property type="entry name" value="Beta-lactam/transpept-like"/>
</dbReference>
<sequence length="393" mass="42888">MKTGTGDTSALIMRLSSSVSSLKRFAQKLGLISVFLYAGAAVAADPFVQPTDAELADLDAQIQTYMDENNIPGGLVAVSSNGTLIHQQAYGMANVELSVPVNGETVFEIGSISKQFVAAAVMLLVQEDKLGLEDTIHQHLQGLPSEWLGVTVRQLLTHTSGIPDYEEIASYDVYGSRLTSEDVIKIAHSRPMDFEPGTGWYYSNTGYYLLSLIVERIEGQPLGEILESRIFDPLDMTQIRMTDPEAIIPNRASGYWVNKAGKLINRRATETSSTLGAGGILSSASDLAKWDKSLYGDQLLTAESKAAMWAPTVLSDGRRVEYGFGWNVDPYAGLTSQRHSGQVAGFVAKFGRFPDQEAAIIVFMNRYEVDSDYPMRAVLHTFMPGLGPVPESR</sequence>
<name>A0A917GP97_9GAMM</name>
<comment type="catalytic activity">
    <reaction evidence="1 6">
        <text>a beta-lactam + H2O = a substituted beta-amino acid</text>
        <dbReference type="Rhea" id="RHEA:20401"/>
        <dbReference type="ChEBI" id="CHEBI:15377"/>
        <dbReference type="ChEBI" id="CHEBI:35627"/>
        <dbReference type="ChEBI" id="CHEBI:140347"/>
        <dbReference type="EC" id="3.5.2.6"/>
    </reaction>
</comment>
<dbReference type="GO" id="GO:0017001">
    <property type="term" value="P:antibiotic catabolic process"/>
    <property type="evidence" value="ECO:0007669"/>
    <property type="project" value="InterPro"/>
</dbReference>
<evidence type="ECO:0000259" key="8">
    <source>
        <dbReference type="Pfam" id="PF00144"/>
    </source>
</evidence>
<comment type="similarity">
    <text evidence="2 6">Belongs to the class-C beta-lactamase family.</text>
</comment>
<evidence type="ECO:0000256" key="6">
    <source>
        <dbReference type="RuleBase" id="RU361140"/>
    </source>
</evidence>
<accession>A0A917GP97</accession>
<proteinExistence type="inferred from homology"/>
<dbReference type="OrthoDB" id="9799367at2"/>
<dbReference type="RefSeq" id="WP_068809910.1">
    <property type="nucleotide sequence ID" value="NZ_BMIY01000003.1"/>
</dbReference>
<evidence type="ECO:0000313" key="10">
    <source>
        <dbReference type="Proteomes" id="UP000627715"/>
    </source>
</evidence>
<evidence type="ECO:0000256" key="2">
    <source>
        <dbReference type="ARBA" id="ARBA00007840"/>
    </source>
</evidence>
<comment type="caution">
    <text evidence="9">The sequence shown here is derived from an EMBL/GenBank/DDBJ whole genome shotgun (WGS) entry which is preliminary data.</text>
</comment>
<dbReference type="PANTHER" id="PTHR46825:SF9">
    <property type="entry name" value="BETA-LACTAMASE-RELATED DOMAIN-CONTAINING PROTEIN"/>
    <property type="match status" value="1"/>
</dbReference>
<dbReference type="SUPFAM" id="SSF56601">
    <property type="entry name" value="beta-lactamase/transpeptidase-like"/>
    <property type="match status" value="1"/>
</dbReference>
<organism evidence="9 10">
    <name type="scientific">Pseudohongiella nitratireducens</name>
    <dbReference type="NCBI Taxonomy" id="1768907"/>
    <lineage>
        <taxon>Bacteria</taxon>
        <taxon>Pseudomonadati</taxon>
        <taxon>Pseudomonadota</taxon>
        <taxon>Gammaproteobacteria</taxon>
        <taxon>Pseudomonadales</taxon>
        <taxon>Pseudohongiellaceae</taxon>
        <taxon>Pseudohongiella</taxon>
    </lineage>
</organism>
<dbReference type="InterPro" id="IPR001466">
    <property type="entry name" value="Beta-lactam-related"/>
</dbReference>
<dbReference type="GO" id="GO:0046677">
    <property type="term" value="P:response to antibiotic"/>
    <property type="evidence" value="ECO:0007669"/>
    <property type="project" value="UniProtKB-UniRule"/>
</dbReference>
<dbReference type="PANTHER" id="PTHR46825">
    <property type="entry name" value="D-ALANYL-D-ALANINE-CARBOXYPEPTIDASE/ENDOPEPTIDASE AMPH"/>
    <property type="match status" value="1"/>
</dbReference>
<evidence type="ECO:0000256" key="5">
    <source>
        <dbReference type="ARBA" id="ARBA00023251"/>
    </source>
</evidence>
<gene>
    <name evidence="9" type="ORF">GCM10011403_08070</name>
</gene>